<reference evidence="3 5" key="2">
    <citation type="submission" date="2018-08" db="EMBL/GenBank/DDBJ databases">
        <title>Bacillus clarus sp. nov. strain PS00077A.</title>
        <authorList>
            <person name="Mendez Acevedo M."/>
            <person name="Carroll L."/>
            <person name="Mukherjee M."/>
            <person name="Wiedmann M."/>
            <person name="Kovac J."/>
        </authorList>
    </citation>
    <scope>NUCLEOTIDE SEQUENCE [LARGE SCALE GENOMIC DNA]</scope>
    <source>
        <strain evidence="3 5">PS00077A</strain>
    </source>
</reference>
<gene>
    <name evidence="3" type="ORF">D0U04_04570</name>
    <name evidence="2" type="ORF">DJ93_1787</name>
</gene>
<sequence>MFETNRIRLRKFSEGDIPTYYHWRNDSEVMNTTSLNLDTYSFQEIEQFCQQFIHSPTSKSYIIEQKATSLPIGITSLIHIDPHNRNAECMIDIGKKDYWGQGYGKEALTLLLNYAFLELNLHRISLRVFSFNDRAIKLYKSLGFQQEGTCKEAVFRNGAWHNIELFALLQHDYK</sequence>
<dbReference type="Gene3D" id="3.40.630.30">
    <property type="match status" value="1"/>
</dbReference>
<dbReference type="RefSeq" id="WP_042980480.1">
    <property type="nucleotide sequence ID" value="NZ_JMQC01000008.1"/>
</dbReference>
<evidence type="ECO:0000313" key="4">
    <source>
        <dbReference type="Proteomes" id="UP000029389"/>
    </source>
</evidence>
<evidence type="ECO:0000313" key="2">
    <source>
        <dbReference type="EMBL" id="KFM99111.1"/>
    </source>
</evidence>
<organism evidence="2 4">
    <name type="scientific">Bacillus clarus</name>
    <dbReference type="NCBI Taxonomy" id="2338372"/>
    <lineage>
        <taxon>Bacteria</taxon>
        <taxon>Bacillati</taxon>
        <taxon>Bacillota</taxon>
        <taxon>Bacilli</taxon>
        <taxon>Bacillales</taxon>
        <taxon>Bacillaceae</taxon>
        <taxon>Bacillus</taxon>
        <taxon>Bacillus cereus group</taxon>
    </lineage>
</organism>
<dbReference type="InterPro" id="IPR016181">
    <property type="entry name" value="Acyl_CoA_acyltransferase"/>
</dbReference>
<reference evidence="2 4" key="1">
    <citation type="submission" date="2014-04" db="EMBL/GenBank/DDBJ databases">
        <authorList>
            <person name="Bishop-Lilly K.A."/>
            <person name="Broomall S.M."/>
            <person name="Chain P.S."/>
            <person name="Chertkov O."/>
            <person name="Coyne S.R."/>
            <person name="Daligault H.E."/>
            <person name="Davenport K.W."/>
            <person name="Erkkila T."/>
            <person name="Frey K.G."/>
            <person name="Gibbons H.S."/>
            <person name="Gu W."/>
            <person name="Jaissle J."/>
            <person name="Johnson S.L."/>
            <person name="Koroleva G.I."/>
            <person name="Ladner J.T."/>
            <person name="Lo C.-C."/>
            <person name="Minogue T.D."/>
            <person name="Munk C."/>
            <person name="Palacios G.F."/>
            <person name="Redden C.L."/>
            <person name="Rosenzweig C.N."/>
            <person name="Scholz M.B."/>
            <person name="Teshima H."/>
            <person name="Xu Y."/>
        </authorList>
    </citation>
    <scope>NUCLEOTIDE SEQUENCE [LARGE SCALE GENOMIC DNA]</scope>
    <source>
        <strain evidence="2 4">BHP</strain>
    </source>
</reference>
<dbReference type="PROSITE" id="PS51186">
    <property type="entry name" value="GNAT"/>
    <property type="match status" value="1"/>
</dbReference>
<dbReference type="AlphaFoldDB" id="A0A090YLN9"/>
<evidence type="ECO:0000313" key="3">
    <source>
        <dbReference type="EMBL" id="RFT68149.1"/>
    </source>
</evidence>
<dbReference type="PANTHER" id="PTHR43415">
    <property type="entry name" value="SPERMIDINE N(1)-ACETYLTRANSFERASE"/>
    <property type="match status" value="1"/>
</dbReference>
<accession>A0A090YLN9</accession>
<dbReference type="SUPFAM" id="SSF55729">
    <property type="entry name" value="Acyl-CoA N-acyltransferases (Nat)"/>
    <property type="match status" value="1"/>
</dbReference>
<proteinExistence type="predicted"/>
<evidence type="ECO:0000313" key="5">
    <source>
        <dbReference type="Proteomes" id="UP000264294"/>
    </source>
</evidence>
<dbReference type="PATRIC" id="fig|1405.8.peg.1983"/>
<dbReference type="Proteomes" id="UP000029389">
    <property type="component" value="Unassembled WGS sequence"/>
</dbReference>
<dbReference type="EMBL" id="QVOD01000003">
    <property type="protein sequence ID" value="RFT68149.1"/>
    <property type="molecule type" value="Genomic_DNA"/>
</dbReference>
<dbReference type="Pfam" id="PF13302">
    <property type="entry name" value="Acetyltransf_3"/>
    <property type="match status" value="1"/>
</dbReference>
<protein>
    <submittedName>
        <fullName evidence="2">Acetyltransferase family protein</fullName>
    </submittedName>
    <submittedName>
        <fullName evidence="3">N-acetyltransferase</fullName>
    </submittedName>
</protein>
<keyword evidence="5" id="KW-1185">Reference proteome</keyword>
<dbReference type="CDD" id="cd04301">
    <property type="entry name" value="NAT_SF"/>
    <property type="match status" value="1"/>
</dbReference>
<comment type="caution">
    <text evidence="2">The sequence shown here is derived from an EMBL/GenBank/DDBJ whole genome shotgun (WGS) entry which is preliminary data.</text>
</comment>
<dbReference type="GO" id="GO:0016747">
    <property type="term" value="F:acyltransferase activity, transferring groups other than amino-acyl groups"/>
    <property type="evidence" value="ECO:0007669"/>
    <property type="project" value="InterPro"/>
</dbReference>
<keyword evidence="2" id="KW-0808">Transferase</keyword>
<dbReference type="InterPro" id="IPR000182">
    <property type="entry name" value="GNAT_dom"/>
</dbReference>
<dbReference type="PANTHER" id="PTHR43415:SF3">
    <property type="entry name" value="GNAT-FAMILY ACETYLTRANSFERASE"/>
    <property type="match status" value="1"/>
</dbReference>
<dbReference type="Proteomes" id="UP000264294">
    <property type="component" value="Unassembled WGS sequence"/>
</dbReference>
<feature type="domain" description="N-acetyltransferase" evidence="1">
    <location>
        <begin position="7"/>
        <end position="170"/>
    </location>
</feature>
<evidence type="ECO:0000259" key="1">
    <source>
        <dbReference type="PROSITE" id="PS51186"/>
    </source>
</evidence>
<name>A0A090YLN9_9BACI</name>
<dbReference type="EMBL" id="JMQC01000008">
    <property type="protein sequence ID" value="KFM99111.1"/>
    <property type="molecule type" value="Genomic_DNA"/>
</dbReference>